<protein>
    <recommendedName>
        <fullName evidence="6">Transcription repressor</fullName>
    </recommendedName>
    <alternativeName>
        <fullName evidence="6">Ovate family protein</fullName>
    </alternativeName>
</protein>
<evidence type="ECO:0000259" key="8">
    <source>
        <dbReference type="PROSITE" id="PS51754"/>
    </source>
</evidence>
<evidence type="ECO:0000256" key="1">
    <source>
        <dbReference type="ARBA" id="ARBA00004123"/>
    </source>
</evidence>
<dbReference type="Proteomes" id="UP000325081">
    <property type="component" value="Unassembled WGS sequence"/>
</dbReference>
<reference evidence="10" key="1">
    <citation type="journal article" date="2019" name="Curr. Biol.">
        <title>Genome Sequence of Striga asiatica Provides Insight into the Evolution of Plant Parasitism.</title>
        <authorList>
            <person name="Yoshida S."/>
            <person name="Kim S."/>
            <person name="Wafula E.K."/>
            <person name="Tanskanen J."/>
            <person name="Kim Y.M."/>
            <person name="Honaas L."/>
            <person name="Yang Z."/>
            <person name="Spallek T."/>
            <person name="Conn C.E."/>
            <person name="Ichihashi Y."/>
            <person name="Cheong K."/>
            <person name="Cui S."/>
            <person name="Der J.P."/>
            <person name="Gundlach H."/>
            <person name="Jiao Y."/>
            <person name="Hori C."/>
            <person name="Ishida J.K."/>
            <person name="Kasahara H."/>
            <person name="Kiba T."/>
            <person name="Kim M.S."/>
            <person name="Koo N."/>
            <person name="Laohavisit A."/>
            <person name="Lee Y.H."/>
            <person name="Lumba S."/>
            <person name="McCourt P."/>
            <person name="Mortimer J.C."/>
            <person name="Mutuku J.M."/>
            <person name="Nomura T."/>
            <person name="Sasaki-Sekimoto Y."/>
            <person name="Seto Y."/>
            <person name="Wang Y."/>
            <person name="Wakatake T."/>
            <person name="Sakakibara H."/>
            <person name="Demura T."/>
            <person name="Yamaguchi S."/>
            <person name="Yoneyama K."/>
            <person name="Manabe R.I."/>
            <person name="Nelson D.C."/>
            <person name="Schulman A.H."/>
            <person name="Timko M.P."/>
            <person name="dePamphilis C.W."/>
            <person name="Choi D."/>
            <person name="Shirasu K."/>
        </authorList>
    </citation>
    <scope>NUCLEOTIDE SEQUENCE [LARGE SCALE GENOMIC DNA]</scope>
    <source>
        <strain evidence="10">cv. UVA1</strain>
    </source>
</reference>
<keyword evidence="4 6" id="KW-0804">Transcription</keyword>
<gene>
    <name evidence="9" type="ORF">STAS_03887</name>
</gene>
<evidence type="ECO:0000256" key="7">
    <source>
        <dbReference type="SAM" id="MobiDB-lite"/>
    </source>
</evidence>
<sequence>MPSPRPRPEDFDSQDDLSDFFLESDSSGLFPGLSAEPDSTSEPDLDHPPPIMTKPVTGPRRNVGPARKSFSRAVGVKVKFRGNGPRTGTKVNRRGSKGPNRVGENRPGPFYAESLAIVKASVDPERDFRESMVEMIMENNIWASKDLEDLLACYLSLNSNRYHGLIIRAFEQIWFGLMSDHQQDF</sequence>
<keyword evidence="10" id="KW-1185">Reference proteome</keyword>
<evidence type="ECO:0000313" key="10">
    <source>
        <dbReference type="Proteomes" id="UP000325081"/>
    </source>
</evidence>
<comment type="function">
    <text evidence="6">Transcriptional repressor that regulates multiple aspects of plant growth and development.</text>
</comment>
<dbReference type="GO" id="GO:0045892">
    <property type="term" value="P:negative regulation of DNA-templated transcription"/>
    <property type="evidence" value="ECO:0007669"/>
    <property type="project" value="UniProtKB-UniRule"/>
</dbReference>
<organism evidence="9 10">
    <name type="scientific">Striga asiatica</name>
    <name type="common">Asiatic witchweed</name>
    <name type="synonym">Buchnera asiatica</name>
    <dbReference type="NCBI Taxonomy" id="4170"/>
    <lineage>
        <taxon>Eukaryota</taxon>
        <taxon>Viridiplantae</taxon>
        <taxon>Streptophyta</taxon>
        <taxon>Embryophyta</taxon>
        <taxon>Tracheophyta</taxon>
        <taxon>Spermatophyta</taxon>
        <taxon>Magnoliopsida</taxon>
        <taxon>eudicotyledons</taxon>
        <taxon>Gunneridae</taxon>
        <taxon>Pentapetalae</taxon>
        <taxon>asterids</taxon>
        <taxon>lamiids</taxon>
        <taxon>Lamiales</taxon>
        <taxon>Orobanchaceae</taxon>
        <taxon>Buchnereae</taxon>
        <taxon>Striga</taxon>
    </lineage>
</organism>
<dbReference type="PROSITE" id="PS51754">
    <property type="entry name" value="OVATE"/>
    <property type="match status" value="1"/>
</dbReference>
<dbReference type="EMBL" id="BKCP01002225">
    <property type="protein sequence ID" value="GER28122.1"/>
    <property type="molecule type" value="Genomic_DNA"/>
</dbReference>
<dbReference type="NCBIfam" id="TIGR01568">
    <property type="entry name" value="A_thal_3678"/>
    <property type="match status" value="1"/>
</dbReference>
<evidence type="ECO:0000313" key="9">
    <source>
        <dbReference type="EMBL" id="GER28122.1"/>
    </source>
</evidence>
<feature type="region of interest" description="Disordered" evidence="7">
    <location>
        <begin position="81"/>
        <end position="106"/>
    </location>
</feature>
<evidence type="ECO:0000256" key="6">
    <source>
        <dbReference type="RuleBase" id="RU367028"/>
    </source>
</evidence>
<evidence type="ECO:0000256" key="4">
    <source>
        <dbReference type="ARBA" id="ARBA00023163"/>
    </source>
</evidence>
<dbReference type="Pfam" id="PF04844">
    <property type="entry name" value="Ovate"/>
    <property type="match status" value="1"/>
</dbReference>
<proteinExistence type="predicted"/>
<comment type="subcellular location">
    <subcellularLocation>
        <location evidence="1 6">Nucleus</location>
    </subcellularLocation>
</comment>
<dbReference type="AlphaFoldDB" id="A0A5A7P5U9"/>
<evidence type="ECO:0000256" key="5">
    <source>
        <dbReference type="ARBA" id="ARBA00023242"/>
    </source>
</evidence>
<name>A0A5A7P5U9_STRAF</name>
<keyword evidence="2 6" id="KW-0678">Repressor</keyword>
<dbReference type="GO" id="GO:0005634">
    <property type="term" value="C:nucleus"/>
    <property type="evidence" value="ECO:0007669"/>
    <property type="project" value="UniProtKB-SubCell"/>
</dbReference>
<keyword evidence="5 6" id="KW-0539">Nucleus</keyword>
<dbReference type="InterPro" id="IPR006458">
    <property type="entry name" value="Ovate_C"/>
</dbReference>
<dbReference type="OrthoDB" id="1928390at2759"/>
<dbReference type="InterPro" id="IPR038933">
    <property type="entry name" value="Ovate"/>
</dbReference>
<feature type="compositionally biased region" description="Basic and acidic residues" evidence="7">
    <location>
        <begin position="1"/>
        <end position="10"/>
    </location>
</feature>
<evidence type="ECO:0000256" key="3">
    <source>
        <dbReference type="ARBA" id="ARBA00023015"/>
    </source>
</evidence>
<feature type="compositionally biased region" description="Low complexity" evidence="7">
    <location>
        <begin position="19"/>
        <end position="30"/>
    </location>
</feature>
<dbReference type="PANTHER" id="PTHR33057:SF128">
    <property type="entry name" value="TRANSCRIPTION REPRESSOR OFP3"/>
    <property type="match status" value="1"/>
</dbReference>
<keyword evidence="3 6" id="KW-0805">Transcription regulation</keyword>
<feature type="region of interest" description="Disordered" evidence="7">
    <location>
        <begin position="1"/>
        <end position="68"/>
    </location>
</feature>
<comment type="caution">
    <text evidence="9">The sequence shown here is derived from an EMBL/GenBank/DDBJ whole genome shotgun (WGS) entry which is preliminary data.</text>
</comment>
<evidence type="ECO:0000256" key="2">
    <source>
        <dbReference type="ARBA" id="ARBA00022491"/>
    </source>
</evidence>
<dbReference type="PANTHER" id="PTHR33057">
    <property type="entry name" value="TRANSCRIPTION REPRESSOR OFP7-RELATED"/>
    <property type="match status" value="1"/>
</dbReference>
<feature type="domain" description="OVATE" evidence="8">
    <location>
        <begin position="117"/>
        <end position="176"/>
    </location>
</feature>
<accession>A0A5A7P5U9</accession>